<proteinExistence type="predicted"/>
<evidence type="ECO:0000313" key="1">
    <source>
        <dbReference type="EMBL" id="KAK8229390.1"/>
    </source>
</evidence>
<accession>A0ABR1YHQ8</accession>
<protein>
    <submittedName>
        <fullName evidence="1">Uncharacterized protein</fullName>
    </submittedName>
</protein>
<gene>
    <name evidence="1" type="ORF">HDK90DRAFT_356754</name>
</gene>
<organism evidence="1 2">
    <name type="scientific">Phyllosticta capitalensis</name>
    <dbReference type="NCBI Taxonomy" id="121624"/>
    <lineage>
        <taxon>Eukaryota</taxon>
        <taxon>Fungi</taxon>
        <taxon>Dikarya</taxon>
        <taxon>Ascomycota</taxon>
        <taxon>Pezizomycotina</taxon>
        <taxon>Dothideomycetes</taxon>
        <taxon>Dothideomycetes incertae sedis</taxon>
        <taxon>Botryosphaeriales</taxon>
        <taxon>Phyllostictaceae</taxon>
        <taxon>Phyllosticta</taxon>
    </lineage>
</organism>
<sequence>MEHFHRSHSTPIHRLHFTFRCRDWHIKPPAVLAPPTTYVVISLSCSLLVTTHQDNRTDSWHGIRGAVVSSVCWVVLNNVARTTRLSNDRAGMGDGHLVSRRFWHLCATFAVVRWPLCLVVDECTRYLVLVPVPLPVVVVVLVLRLGGGISSCHDRPCQPLRRETPSAFTPHTPIT</sequence>
<evidence type="ECO:0000313" key="2">
    <source>
        <dbReference type="Proteomes" id="UP001492380"/>
    </source>
</evidence>
<dbReference type="Proteomes" id="UP001492380">
    <property type="component" value="Unassembled WGS sequence"/>
</dbReference>
<comment type="caution">
    <text evidence="1">The sequence shown here is derived from an EMBL/GenBank/DDBJ whole genome shotgun (WGS) entry which is preliminary data.</text>
</comment>
<reference evidence="1 2" key="1">
    <citation type="submission" date="2024-04" db="EMBL/GenBank/DDBJ databases">
        <title>Phyllosticta paracitricarpa is synonymous to the EU quarantine fungus P. citricarpa based on phylogenomic analyses.</title>
        <authorList>
            <consortium name="Lawrence Berkeley National Laboratory"/>
            <person name="Van Ingen-Buijs V.A."/>
            <person name="Van Westerhoven A.C."/>
            <person name="Haridas S."/>
            <person name="Skiadas P."/>
            <person name="Martin F."/>
            <person name="Groenewald J.Z."/>
            <person name="Crous P.W."/>
            <person name="Seidl M.F."/>
        </authorList>
    </citation>
    <scope>NUCLEOTIDE SEQUENCE [LARGE SCALE GENOMIC DNA]</scope>
    <source>
        <strain evidence="1 2">CBS 123374</strain>
    </source>
</reference>
<keyword evidence="2" id="KW-1185">Reference proteome</keyword>
<name>A0ABR1YHQ8_9PEZI</name>
<dbReference type="EMBL" id="JBBWRZ010000009">
    <property type="protein sequence ID" value="KAK8229390.1"/>
    <property type="molecule type" value="Genomic_DNA"/>
</dbReference>